<dbReference type="InterPro" id="IPR001867">
    <property type="entry name" value="OmpR/PhoB-type_DNA-bd"/>
</dbReference>
<keyword evidence="2" id="KW-0902">Two-component regulatory system</keyword>
<dbReference type="EMBL" id="VIWU01000001">
    <property type="protein sequence ID" value="TWF74187.1"/>
    <property type="molecule type" value="Genomic_DNA"/>
</dbReference>
<evidence type="ECO:0000313" key="9">
    <source>
        <dbReference type="Proteomes" id="UP000321261"/>
    </source>
</evidence>
<dbReference type="Pfam" id="PF00486">
    <property type="entry name" value="Trans_reg_C"/>
    <property type="match status" value="1"/>
</dbReference>
<dbReference type="InterPro" id="IPR011006">
    <property type="entry name" value="CheY-like_superfamily"/>
</dbReference>
<evidence type="ECO:0000256" key="1">
    <source>
        <dbReference type="ARBA" id="ARBA00022553"/>
    </source>
</evidence>
<comment type="caution">
    <text evidence="8">The sequence shown here is derived from an EMBL/GenBank/DDBJ whole genome shotgun (WGS) entry which is preliminary data.</text>
</comment>
<dbReference type="Gene3D" id="1.10.10.10">
    <property type="entry name" value="Winged helix-like DNA-binding domain superfamily/Winged helix DNA-binding domain"/>
    <property type="match status" value="1"/>
</dbReference>
<dbReference type="GO" id="GO:0006355">
    <property type="term" value="P:regulation of DNA-templated transcription"/>
    <property type="evidence" value="ECO:0007669"/>
    <property type="project" value="InterPro"/>
</dbReference>
<dbReference type="SMART" id="SM00862">
    <property type="entry name" value="Trans_reg_C"/>
    <property type="match status" value="1"/>
</dbReference>
<dbReference type="SMART" id="SM00448">
    <property type="entry name" value="REC"/>
    <property type="match status" value="1"/>
</dbReference>
<dbReference type="GO" id="GO:0005829">
    <property type="term" value="C:cytosol"/>
    <property type="evidence" value="ECO:0007669"/>
    <property type="project" value="TreeGrafter"/>
</dbReference>
<evidence type="ECO:0000256" key="2">
    <source>
        <dbReference type="ARBA" id="ARBA00023012"/>
    </source>
</evidence>
<dbReference type="CDD" id="cd00383">
    <property type="entry name" value="trans_reg_C"/>
    <property type="match status" value="1"/>
</dbReference>
<reference evidence="8 9" key="1">
    <citation type="submission" date="2019-06" db="EMBL/GenBank/DDBJ databases">
        <title>Sequencing the genomes of 1000 actinobacteria strains.</title>
        <authorList>
            <person name="Klenk H.-P."/>
        </authorList>
    </citation>
    <scope>NUCLEOTIDE SEQUENCE [LARGE SCALE GENOMIC DNA]</scope>
    <source>
        <strain evidence="8 9">DSM 45671</strain>
    </source>
</reference>
<evidence type="ECO:0000313" key="8">
    <source>
        <dbReference type="EMBL" id="TWF74187.1"/>
    </source>
</evidence>
<dbReference type="PROSITE" id="PS51755">
    <property type="entry name" value="OMPR_PHOB"/>
    <property type="match status" value="1"/>
</dbReference>
<dbReference type="Proteomes" id="UP000321261">
    <property type="component" value="Unassembled WGS sequence"/>
</dbReference>
<name>A0A561SH85_9PSEU</name>
<sequence length="246" mass="26660">MDSLDDGVASRILLIEDDSTIGEVLSSSLRSHAHEVVWERTGAAGLASASATMVDLVLLDLGLPDLDGIEVCRQLRRAQPGCVLVILTARAAEMDVVVGLEAGADDYLVKPVRLAELHARIRAHLRRNEAAATVPAVPIGDLVVDVPRRRVTVAGRDLRLRVKEFDLLARLAAQPDVALSRETLMSDVWDEHWFGSTKTLDVHIAALRRKIGEVAASARACVPEIVTLRGYGYRLELGAPDDSARP</sequence>
<keyword evidence="3 5" id="KW-0238">DNA-binding</keyword>
<dbReference type="AlphaFoldDB" id="A0A561SH85"/>
<dbReference type="SUPFAM" id="SSF52172">
    <property type="entry name" value="CheY-like"/>
    <property type="match status" value="1"/>
</dbReference>
<keyword evidence="1 4" id="KW-0597">Phosphoprotein</keyword>
<evidence type="ECO:0000256" key="4">
    <source>
        <dbReference type="PROSITE-ProRule" id="PRU00169"/>
    </source>
</evidence>
<dbReference type="InterPro" id="IPR036388">
    <property type="entry name" value="WH-like_DNA-bd_sf"/>
</dbReference>
<feature type="modified residue" description="4-aspartylphosphate" evidence="4">
    <location>
        <position position="60"/>
    </location>
</feature>
<dbReference type="InterPro" id="IPR001789">
    <property type="entry name" value="Sig_transdc_resp-reg_receiver"/>
</dbReference>
<accession>A0A561SH85</accession>
<dbReference type="PANTHER" id="PTHR48111:SF40">
    <property type="entry name" value="PHOSPHATE REGULON TRANSCRIPTIONAL REGULATORY PROTEIN PHOB"/>
    <property type="match status" value="1"/>
</dbReference>
<dbReference type="InterPro" id="IPR016032">
    <property type="entry name" value="Sig_transdc_resp-reg_C-effctor"/>
</dbReference>
<organism evidence="8 9">
    <name type="scientific">Pseudonocardia hierapolitana</name>
    <dbReference type="NCBI Taxonomy" id="1128676"/>
    <lineage>
        <taxon>Bacteria</taxon>
        <taxon>Bacillati</taxon>
        <taxon>Actinomycetota</taxon>
        <taxon>Actinomycetes</taxon>
        <taxon>Pseudonocardiales</taxon>
        <taxon>Pseudonocardiaceae</taxon>
        <taxon>Pseudonocardia</taxon>
    </lineage>
</organism>
<keyword evidence="9" id="KW-1185">Reference proteome</keyword>
<dbReference type="GO" id="GO:0032993">
    <property type="term" value="C:protein-DNA complex"/>
    <property type="evidence" value="ECO:0007669"/>
    <property type="project" value="TreeGrafter"/>
</dbReference>
<feature type="domain" description="OmpR/PhoB-type" evidence="7">
    <location>
        <begin position="134"/>
        <end position="237"/>
    </location>
</feature>
<dbReference type="GO" id="GO:0000156">
    <property type="term" value="F:phosphorelay response regulator activity"/>
    <property type="evidence" value="ECO:0007669"/>
    <property type="project" value="TreeGrafter"/>
</dbReference>
<dbReference type="SUPFAM" id="SSF46894">
    <property type="entry name" value="C-terminal effector domain of the bipartite response regulators"/>
    <property type="match status" value="1"/>
</dbReference>
<gene>
    <name evidence="8" type="ORF">FHX44_1166</name>
</gene>
<feature type="DNA-binding region" description="OmpR/PhoB-type" evidence="5">
    <location>
        <begin position="134"/>
        <end position="237"/>
    </location>
</feature>
<protein>
    <submittedName>
        <fullName evidence="8">DNA-binding response OmpR family regulator</fullName>
    </submittedName>
</protein>
<evidence type="ECO:0000259" key="6">
    <source>
        <dbReference type="PROSITE" id="PS50110"/>
    </source>
</evidence>
<dbReference type="Gene3D" id="3.40.50.2300">
    <property type="match status" value="1"/>
</dbReference>
<evidence type="ECO:0000256" key="3">
    <source>
        <dbReference type="ARBA" id="ARBA00023125"/>
    </source>
</evidence>
<dbReference type="InterPro" id="IPR039420">
    <property type="entry name" value="WalR-like"/>
</dbReference>
<dbReference type="GO" id="GO:0000976">
    <property type="term" value="F:transcription cis-regulatory region binding"/>
    <property type="evidence" value="ECO:0007669"/>
    <property type="project" value="TreeGrafter"/>
</dbReference>
<dbReference type="PROSITE" id="PS50110">
    <property type="entry name" value="RESPONSE_REGULATORY"/>
    <property type="match status" value="1"/>
</dbReference>
<dbReference type="Pfam" id="PF00072">
    <property type="entry name" value="Response_reg"/>
    <property type="match status" value="1"/>
</dbReference>
<dbReference type="PANTHER" id="PTHR48111">
    <property type="entry name" value="REGULATOR OF RPOS"/>
    <property type="match status" value="1"/>
</dbReference>
<evidence type="ECO:0000259" key="7">
    <source>
        <dbReference type="PROSITE" id="PS51755"/>
    </source>
</evidence>
<dbReference type="Gene3D" id="6.10.250.690">
    <property type="match status" value="1"/>
</dbReference>
<proteinExistence type="predicted"/>
<evidence type="ECO:0000256" key="5">
    <source>
        <dbReference type="PROSITE-ProRule" id="PRU01091"/>
    </source>
</evidence>
<feature type="domain" description="Response regulatory" evidence="6">
    <location>
        <begin position="11"/>
        <end position="125"/>
    </location>
</feature>